<dbReference type="PANTHER" id="PTHR42852">
    <property type="entry name" value="THIOL:DISULFIDE INTERCHANGE PROTEIN DSBE"/>
    <property type="match status" value="1"/>
</dbReference>
<dbReference type="InterPro" id="IPR013740">
    <property type="entry name" value="Redoxin"/>
</dbReference>
<evidence type="ECO:0000256" key="3">
    <source>
        <dbReference type="ARBA" id="ARBA00023284"/>
    </source>
</evidence>
<dbReference type="InterPro" id="IPR036249">
    <property type="entry name" value="Thioredoxin-like_sf"/>
</dbReference>
<dbReference type="Pfam" id="PF08534">
    <property type="entry name" value="Redoxin"/>
    <property type="match status" value="1"/>
</dbReference>
<feature type="signal peptide" evidence="4">
    <location>
        <begin position="1"/>
        <end position="25"/>
    </location>
</feature>
<organism evidence="6 7">
    <name type="scientific">Candidatus Kapaibacterium thiocyanatum</name>
    <dbReference type="NCBI Taxonomy" id="1895771"/>
    <lineage>
        <taxon>Bacteria</taxon>
        <taxon>Pseudomonadati</taxon>
        <taxon>Candidatus Kapaibacteriota</taxon>
        <taxon>Candidatus Kapaibacteriia</taxon>
        <taxon>Candidatus Kapaibacteriales</taxon>
        <taxon>Candidatus Kapaibacteriaceae</taxon>
        <taxon>Candidatus Kapaibacterium</taxon>
    </lineage>
</organism>
<evidence type="ECO:0000259" key="5">
    <source>
        <dbReference type="PROSITE" id="PS51352"/>
    </source>
</evidence>
<dbReference type="InterPro" id="IPR017937">
    <property type="entry name" value="Thioredoxin_CS"/>
</dbReference>
<comment type="caution">
    <text evidence="6">The sequence shown here is derived from an EMBL/GenBank/DDBJ whole genome shotgun (WGS) entry which is preliminary data.</text>
</comment>
<sequence length="635" mass="69966">MGPVMKFRSLSAVVVFLAGALSALAGTVNILPLKPKEGQIVTIEYKPDAPEEGWIRESSSIHATLFGFSEEAEAPNAIDVRLSKNGSGVWTGTTELTKGIVFTLVKVGNGLIYDTNKGIYWSFLTYGANGSPVRNANLKAAYSCFGMLPTYCRRKEDMQEAVDYLQNEVKQHPRTITARVNLAMLQKALGEKDEKEVEGELREIIRSTPNPATPMEALAISQAYMGVGDQDQSFLVQRNAALRFPRSKVDEQMALQKLSESPNAQSFISKVSSHLEDYPNTFAKQNLLDMVVTTAGQQRDVTLLIPFAKRIKDLPASVCHSIANYLGAVDSLRPEALALVERGLVAAKDQSLRPVYAGPAEWNEEQRMVSSQLLYVKGAILRAMGQKKEALAALEKSIDVGARETDKGTYEAYVKLLQESGEGKKAVGVAETAIRNGAATAGLYQSYREMRRADGKDSASIEKDLAALRVNARRMASTKLAKDMLNQTGIAGTFTTPEGAPVNIGDWKGKVVIIDYWATWCGPCRSSFPAVQKLYERYRSNPNVVFAIVNVWERDKDRQKIVKDFLSKNTNLTFPVYLDATDAVVGKFGVTGIPTKFYLGKDGRIQFKEVGYLPEEQFLEEATNKIEALLDQELP</sequence>
<name>A0A1M3L702_9BACT</name>
<keyword evidence="3" id="KW-0676">Redox-active center</keyword>
<dbReference type="STRING" id="1895771.BGO89_01880"/>
<reference evidence="6 7" key="1">
    <citation type="submission" date="2016-09" db="EMBL/GenBank/DDBJ databases">
        <title>Genome-resolved meta-omics ties microbial dynamics to process performance in biotechnology for thiocyanate degradation.</title>
        <authorList>
            <person name="Kantor R.S."/>
            <person name="Huddy R.J."/>
            <person name="Iyer R."/>
            <person name="Thomas B.C."/>
            <person name="Brown C.T."/>
            <person name="Anantharaman K."/>
            <person name="Tringe S."/>
            <person name="Hettich R.L."/>
            <person name="Harrison S.T."/>
            <person name="Banfield J.F."/>
        </authorList>
    </citation>
    <scope>NUCLEOTIDE SEQUENCE [LARGE SCALE GENOMIC DNA]</scope>
    <source>
        <strain evidence="6">59-99</strain>
    </source>
</reference>
<dbReference type="Proteomes" id="UP000184233">
    <property type="component" value="Unassembled WGS sequence"/>
</dbReference>
<dbReference type="PANTHER" id="PTHR42852:SF17">
    <property type="entry name" value="THIOREDOXIN-LIKE PROTEIN HI_1115"/>
    <property type="match status" value="1"/>
</dbReference>
<dbReference type="PROSITE" id="PS51352">
    <property type="entry name" value="THIOREDOXIN_2"/>
    <property type="match status" value="1"/>
</dbReference>
<keyword evidence="2" id="KW-0201">Cytochrome c-type biogenesis</keyword>
<protein>
    <recommendedName>
        <fullName evidence="5">Thioredoxin domain-containing protein</fullName>
    </recommendedName>
</protein>
<keyword evidence="4" id="KW-0732">Signal</keyword>
<dbReference type="SUPFAM" id="SSF48452">
    <property type="entry name" value="TPR-like"/>
    <property type="match status" value="1"/>
</dbReference>
<dbReference type="InterPro" id="IPR050553">
    <property type="entry name" value="Thioredoxin_ResA/DsbE_sf"/>
</dbReference>
<dbReference type="Gene3D" id="3.40.30.10">
    <property type="entry name" value="Glutaredoxin"/>
    <property type="match status" value="1"/>
</dbReference>
<dbReference type="GO" id="GO:0006950">
    <property type="term" value="P:response to stress"/>
    <property type="evidence" value="ECO:0007669"/>
    <property type="project" value="UniProtKB-ARBA"/>
</dbReference>
<comment type="subcellular location">
    <subcellularLocation>
        <location evidence="1">Cell envelope</location>
    </subcellularLocation>
</comment>
<evidence type="ECO:0000256" key="4">
    <source>
        <dbReference type="SAM" id="SignalP"/>
    </source>
</evidence>
<feature type="domain" description="Thioredoxin" evidence="5">
    <location>
        <begin position="483"/>
        <end position="631"/>
    </location>
</feature>
<dbReference type="AlphaFoldDB" id="A0A1M3L702"/>
<dbReference type="SUPFAM" id="SSF52833">
    <property type="entry name" value="Thioredoxin-like"/>
    <property type="match status" value="1"/>
</dbReference>
<accession>A0A1M3L702</accession>
<dbReference type="GO" id="GO:0030313">
    <property type="term" value="C:cell envelope"/>
    <property type="evidence" value="ECO:0007669"/>
    <property type="project" value="UniProtKB-SubCell"/>
</dbReference>
<dbReference type="PROSITE" id="PS00194">
    <property type="entry name" value="THIOREDOXIN_1"/>
    <property type="match status" value="1"/>
</dbReference>
<dbReference type="InterPro" id="IPR011990">
    <property type="entry name" value="TPR-like_helical_dom_sf"/>
</dbReference>
<dbReference type="GO" id="GO:0017004">
    <property type="term" value="P:cytochrome complex assembly"/>
    <property type="evidence" value="ECO:0007669"/>
    <property type="project" value="UniProtKB-KW"/>
</dbReference>
<feature type="chain" id="PRO_5012747651" description="Thioredoxin domain-containing protein" evidence="4">
    <location>
        <begin position="26"/>
        <end position="635"/>
    </location>
</feature>
<gene>
    <name evidence="6" type="ORF">BGO89_01880</name>
</gene>
<evidence type="ECO:0000256" key="1">
    <source>
        <dbReference type="ARBA" id="ARBA00004196"/>
    </source>
</evidence>
<proteinExistence type="predicted"/>
<dbReference type="GO" id="GO:0016491">
    <property type="term" value="F:oxidoreductase activity"/>
    <property type="evidence" value="ECO:0007669"/>
    <property type="project" value="InterPro"/>
</dbReference>
<dbReference type="EMBL" id="MKVH01000002">
    <property type="protein sequence ID" value="OJX61348.1"/>
    <property type="molecule type" value="Genomic_DNA"/>
</dbReference>
<dbReference type="Gene3D" id="1.25.40.10">
    <property type="entry name" value="Tetratricopeptide repeat domain"/>
    <property type="match status" value="1"/>
</dbReference>
<evidence type="ECO:0000313" key="7">
    <source>
        <dbReference type="Proteomes" id="UP000184233"/>
    </source>
</evidence>
<evidence type="ECO:0000313" key="6">
    <source>
        <dbReference type="EMBL" id="OJX61348.1"/>
    </source>
</evidence>
<dbReference type="CDD" id="cd02966">
    <property type="entry name" value="TlpA_like_family"/>
    <property type="match status" value="1"/>
</dbReference>
<evidence type="ECO:0000256" key="2">
    <source>
        <dbReference type="ARBA" id="ARBA00022748"/>
    </source>
</evidence>
<dbReference type="InterPro" id="IPR013766">
    <property type="entry name" value="Thioredoxin_domain"/>
</dbReference>